<keyword evidence="6 10" id="KW-1133">Transmembrane helix</keyword>
<gene>
    <name evidence="13" type="primary">LOC102371962</name>
</gene>
<keyword evidence="9" id="KW-0675">Receptor</keyword>
<comment type="subcellular location">
    <subcellularLocation>
        <location evidence="10">Cell membrane</location>
        <topology evidence="10">Multi-pass membrane protein</topology>
    </subcellularLocation>
    <subcellularLocation>
        <location evidence="2">Membrane</location>
        <topology evidence="2">Multi-pass membrane protein</topology>
    </subcellularLocation>
</comment>
<evidence type="ECO:0000256" key="4">
    <source>
        <dbReference type="ARBA" id="ARBA00022692"/>
    </source>
</evidence>
<dbReference type="GO" id="GO:0004984">
    <property type="term" value="F:olfactory receptor activity"/>
    <property type="evidence" value="ECO:0007669"/>
    <property type="project" value="InterPro"/>
</dbReference>
<dbReference type="InterPro" id="IPR000276">
    <property type="entry name" value="GPCR_Rhodpsn"/>
</dbReference>
<feature type="transmembrane region" description="Helical" evidence="10">
    <location>
        <begin position="239"/>
        <end position="263"/>
    </location>
</feature>
<evidence type="ECO:0000256" key="1">
    <source>
        <dbReference type="ARBA" id="ARBA00002936"/>
    </source>
</evidence>
<evidence type="ECO:0000259" key="11">
    <source>
        <dbReference type="PROSITE" id="PS50262"/>
    </source>
</evidence>
<keyword evidence="8 9" id="KW-0807">Transducer</keyword>
<dbReference type="PANTHER" id="PTHR26450">
    <property type="entry name" value="OLFACTORY RECEPTOR 56B1-RELATED"/>
    <property type="match status" value="1"/>
</dbReference>
<evidence type="ECO:0000256" key="3">
    <source>
        <dbReference type="ARBA" id="ARBA00022606"/>
    </source>
</evidence>
<dbReference type="PROSITE" id="PS50262">
    <property type="entry name" value="G_PROTEIN_RECEP_F1_2"/>
    <property type="match status" value="1"/>
</dbReference>
<dbReference type="PANTHER" id="PTHR26450:SF161">
    <property type="entry name" value="OLFACTORY RECEPTOR 52N2"/>
    <property type="match status" value="1"/>
</dbReference>
<evidence type="ECO:0000256" key="5">
    <source>
        <dbReference type="ARBA" id="ARBA00022725"/>
    </source>
</evidence>
<dbReference type="GO" id="GO:0005886">
    <property type="term" value="C:plasma membrane"/>
    <property type="evidence" value="ECO:0007669"/>
    <property type="project" value="UniProtKB-SubCell"/>
</dbReference>
<keyword evidence="9" id="KW-0297">G-protein coupled receptor</keyword>
<protein>
    <recommendedName>
        <fullName evidence="10">Olfactory receptor</fullName>
    </recommendedName>
</protein>
<dbReference type="GO" id="GO:0004930">
    <property type="term" value="F:G protein-coupled receptor activity"/>
    <property type="evidence" value="ECO:0007669"/>
    <property type="project" value="UniProtKB-KW"/>
</dbReference>
<dbReference type="PRINTS" id="PR00245">
    <property type="entry name" value="OLFACTORYR"/>
</dbReference>
<keyword evidence="4 9" id="KW-0812">Transmembrane</keyword>
<dbReference type="AlphaFoldDB" id="A0A1U7SK52"/>
<feature type="transmembrane region" description="Helical" evidence="10">
    <location>
        <begin position="199"/>
        <end position="227"/>
    </location>
</feature>
<reference evidence="13" key="1">
    <citation type="submission" date="2025-08" db="UniProtKB">
        <authorList>
            <consortium name="RefSeq"/>
        </authorList>
    </citation>
    <scope>IDENTIFICATION</scope>
</reference>
<dbReference type="RefSeq" id="XP_006039410.1">
    <property type="nucleotide sequence ID" value="XM_006039348.1"/>
</dbReference>
<dbReference type="Pfam" id="PF13853">
    <property type="entry name" value="7tm_4"/>
    <property type="match status" value="1"/>
</dbReference>
<dbReference type="PROSITE" id="PS00237">
    <property type="entry name" value="G_PROTEIN_RECEP_F1_1"/>
    <property type="match status" value="1"/>
</dbReference>
<comment type="similarity">
    <text evidence="9">Belongs to the G-protein coupled receptor 1 family.</text>
</comment>
<dbReference type="InParanoid" id="A0A1U7SK52"/>
<dbReference type="InterPro" id="IPR000725">
    <property type="entry name" value="Olfact_rcpt"/>
</dbReference>
<evidence type="ECO:0000313" key="12">
    <source>
        <dbReference type="Proteomes" id="UP000189705"/>
    </source>
</evidence>
<evidence type="ECO:0000256" key="2">
    <source>
        <dbReference type="ARBA" id="ARBA00004141"/>
    </source>
</evidence>
<organism evidence="12 13">
    <name type="scientific">Alligator sinensis</name>
    <name type="common">Chinese alligator</name>
    <dbReference type="NCBI Taxonomy" id="38654"/>
    <lineage>
        <taxon>Eukaryota</taxon>
        <taxon>Metazoa</taxon>
        <taxon>Chordata</taxon>
        <taxon>Craniata</taxon>
        <taxon>Vertebrata</taxon>
        <taxon>Euteleostomi</taxon>
        <taxon>Archelosauria</taxon>
        <taxon>Archosauria</taxon>
        <taxon>Crocodylia</taxon>
        <taxon>Alligatoridae</taxon>
        <taxon>Alligatorinae</taxon>
        <taxon>Alligator</taxon>
    </lineage>
</organism>
<keyword evidence="10" id="KW-1003">Cell membrane</keyword>
<feature type="transmembrane region" description="Helical" evidence="10">
    <location>
        <begin position="62"/>
        <end position="80"/>
    </location>
</feature>
<keyword evidence="5 10" id="KW-0552">Olfaction</keyword>
<feature type="transmembrane region" description="Helical" evidence="10">
    <location>
        <begin position="275"/>
        <end position="297"/>
    </location>
</feature>
<dbReference type="Gene3D" id="1.20.1070.10">
    <property type="entry name" value="Rhodopsin 7-helix transmembrane proteins"/>
    <property type="match status" value="1"/>
</dbReference>
<evidence type="ECO:0000256" key="7">
    <source>
        <dbReference type="ARBA" id="ARBA00023136"/>
    </source>
</evidence>
<evidence type="ECO:0000256" key="6">
    <source>
        <dbReference type="ARBA" id="ARBA00022989"/>
    </source>
</evidence>
<dbReference type="SUPFAM" id="SSF81321">
    <property type="entry name" value="Family A G protein-coupled receptor-like"/>
    <property type="match status" value="1"/>
</dbReference>
<feature type="domain" description="G-protein coupled receptors family 1 profile" evidence="11">
    <location>
        <begin position="43"/>
        <end position="295"/>
    </location>
</feature>
<dbReference type="PRINTS" id="PR00237">
    <property type="entry name" value="GPCRRHODOPSN"/>
</dbReference>
<sequence>MAGSNLTEMTPSTFILNGIPGLEESHLWISIPFSSVYLIAMVGNCGLLYLIWTEEALHRPMYYFLCMLTLTDIAATTSMMPKMMCIFWFKLKEVGFNACLAQMFFIYTLTGMESGVLMLMALDRYVAICYPLRYPTILTNSVITTAGAVTFLRGAMLVMPVVFLARRLPYCHTNVIPHTYCDHMSVVKLACASIKTDTVYGLVVTLVIGGLDILCISVSYIMILRAVVSLSSKEARSKAFSTCTAHICTIITTYTPVLIAIITPRIGGDSIAPPIQVLMANIYLLLPAILNPIIYGLKTKQIRESFLKIFFRGKAGSAFGA</sequence>
<feature type="transmembrane region" description="Helical" evidence="10">
    <location>
        <begin position="27"/>
        <end position="50"/>
    </location>
</feature>
<accession>A0A1U7SK52</accession>
<dbReference type="FunFam" id="1.20.1070.10:FF:000006">
    <property type="entry name" value="Olfactory receptor"/>
    <property type="match status" value="1"/>
</dbReference>
<dbReference type="GeneID" id="102371962"/>
<name>A0A1U7SK52_ALLSI</name>
<dbReference type="InterPro" id="IPR050402">
    <property type="entry name" value="OR51/52/56-like"/>
</dbReference>
<keyword evidence="7 10" id="KW-0472">Membrane</keyword>
<dbReference type="KEGG" id="asn:102371962"/>
<dbReference type="Proteomes" id="UP000189705">
    <property type="component" value="Unplaced"/>
</dbReference>
<feature type="transmembrane region" description="Helical" evidence="10">
    <location>
        <begin position="142"/>
        <end position="165"/>
    </location>
</feature>
<keyword evidence="12" id="KW-1185">Reference proteome</keyword>
<evidence type="ECO:0000256" key="10">
    <source>
        <dbReference type="RuleBase" id="RU363047"/>
    </source>
</evidence>
<keyword evidence="3 10" id="KW-0716">Sensory transduction</keyword>
<dbReference type="eggNOG" id="ENOG502QV28">
    <property type="taxonomic scope" value="Eukaryota"/>
</dbReference>
<evidence type="ECO:0000256" key="9">
    <source>
        <dbReference type="RuleBase" id="RU000688"/>
    </source>
</evidence>
<evidence type="ECO:0000256" key="8">
    <source>
        <dbReference type="ARBA" id="ARBA00023224"/>
    </source>
</evidence>
<comment type="function">
    <text evidence="1">Odorant receptor.</text>
</comment>
<feature type="transmembrane region" description="Helical" evidence="10">
    <location>
        <begin position="100"/>
        <end position="122"/>
    </location>
</feature>
<proteinExistence type="inferred from homology"/>
<evidence type="ECO:0000313" key="13">
    <source>
        <dbReference type="RefSeq" id="XP_006039410.1"/>
    </source>
</evidence>
<dbReference type="InterPro" id="IPR017452">
    <property type="entry name" value="GPCR_Rhodpsn_7TM"/>
</dbReference>